<organism evidence="1 2">
    <name type="scientific">Ichthyophthirius multifiliis</name>
    <name type="common">White spot disease agent</name>
    <name type="synonym">Ich</name>
    <dbReference type="NCBI Taxonomy" id="5932"/>
    <lineage>
        <taxon>Eukaryota</taxon>
        <taxon>Sar</taxon>
        <taxon>Alveolata</taxon>
        <taxon>Ciliophora</taxon>
        <taxon>Intramacronucleata</taxon>
        <taxon>Oligohymenophorea</taxon>
        <taxon>Hymenostomatida</taxon>
        <taxon>Ophryoglenina</taxon>
        <taxon>Ichthyophthirius</taxon>
    </lineage>
</organism>
<dbReference type="OrthoDB" id="406368at2759"/>
<reference evidence="1 2" key="1">
    <citation type="submission" date="2011-07" db="EMBL/GenBank/DDBJ databases">
        <authorList>
            <person name="Coyne R."/>
            <person name="Brami D."/>
            <person name="Johnson J."/>
            <person name="Hostetler J."/>
            <person name="Hannick L."/>
            <person name="Clark T."/>
            <person name="Cassidy-Hanley D."/>
            <person name="Inman J."/>
        </authorList>
    </citation>
    <scope>NUCLEOTIDE SEQUENCE [LARGE SCALE GENOMIC DNA]</scope>
    <source>
        <strain evidence="1 2">G5</strain>
    </source>
</reference>
<dbReference type="Pfam" id="PF07004">
    <property type="entry name" value="SHIPPO-rpt"/>
    <property type="match status" value="2"/>
</dbReference>
<protein>
    <submittedName>
        <fullName evidence="1">Uncharacterized protein</fullName>
    </submittedName>
</protein>
<dbReference type="InterPro" id="IPR010736">
    <property type="entry name" value="SHIPPO-rpt"/>
</dbReference>
<dbReference type="AlphaFoldDB" id="G0R1V9"/>
<proteinExistence type="predicted"/>
<dbReference type="InParanoid" id="G0R1V9"/>
<dbReference type="EMBL" id="GL984231">
    <property type="protein sequence ID" value="EGR28548.1"/>
    <property type="molecule type" value="Genomic_DNA"/>
</dbReference>
<name>G0R1V9_ICHMU</name>
<accession>G0R1V9</accession>
<dbReference type="OMA" id="NPKQKNY"/>
<dbReference type="Proteomes" id="UP000008983">
    <property type="component" value="Unassembled WGS sequence"/>
</dbReference>
<gene>
    <name evidence="1" type="ORF">IMG5_173130</name>
</gene>
<evidence type="ECO:0000313" key="2">
    <source>
        <dbReference type="Proteomes" id="UP000008983"/>
    </source>
</evidence>
<dbReference type="FunCoup" id="G0R1V9">
    <property type="interactions" value="19"/>
</dbReference>
<dbReference type="eggNOG" id="ENOG502SNSY">
    <property type="taxonomic scope" value="Eukaryota"/>
</dbReference>
<sequence>MSIRDMFNIATRAQVFGIEGYEVPRKYIDPMKQIQDRDFFEKREKNKLPTKNNKYVTKRGHFQLDLEKQKSGKPGPGKYNLDYVWVSEQDKEKGKKKPHDTKRNTYIDLIIHESEKRPVPGAGKYNLRKTDEQIKKEQDDLKSKKIHQSEIVDFLCEYQFLSATTPGPGQYNGRPVTTKLQTNKTKPNDWINKHKTESKKRLKSAMPDVCSYNPFPSTYRSFGKLMQLNKEGTDKTKVNYFGKSQRFGNNKKGKQYITPGPGQYQLLAKWPGKEEGIKKDKTTKNWMYNLTKGTHEVKSIYY</sequence>
<dbReference type="GeneID" id="14904630"/>
<dbReference type="RefSeq" id="XP_004029784.1">
    <property type="nucleotide sequence ID" value="XM_004029736.1"/>
</dbReference>
<keyword evidence="2" id="KW-1185">Reference proteome</keyword>
<evidence type="ECO:0000313" key="1">
    <source>
        <dbReference type="EMBL" id="EGR28548.1"/>
    </source>
</evidence>